<evidence type="ECO:0000313" key="2">
    <source>
        <dbReference type="Proteomes" id="UP000233837"/>
    </source>
</evidence>
<proteinExistence type="predicted"/>
<dbReference type="AlphaFoldDB" id="A0A2I0X7E6"/>
<gene>
    <name evidence="1" type="ORF">MA16_Dca010903</name>
</gene>
<name>A0A2I0X7E6_9ASPA</name>
<accession>A0A2I0X7E6</accession>
<reference evidence="1 2" key="2">
    <citation type="journal article" date="2017" name="Nature">
        <title>The Apostasia genome and the evolution of orchids.</title>
        <authorList>
            <person name="Zhang G.Q."/>
            <person name="Liu K.W."/>
            <person name="Li Z."/>
            <person name="Lohaus R."/>
            <person name="Hsiao Y.Y."/>
            <person name="Niu S.C."/>
            <person name="Wang J.Y."/>
            <person name="Lin Y.C."/>
            <person name="Xu Q."/>
            <person name="Chen L.J."/>
            <person name="Yoshida K."/>
            <person name="Fujiwara S."/>
            <person name="Wang Z.W."/>
            <person name="Zhang Y.Q."/>
            <person name="Mitsuda N."/>
            <person name="Wang M."/>
            <person name="Liu G.H."/>
            <person name="Pecoraro L."/>
            <person name="Huang H.X."/>
            <person name="Xiao X.J."/>
            <person name="Lin M."/>
            <person name="Wu X.Y."/>
            <person name="Wu W.L."/>
            <person name="Chen Y.Y."/>
            <person name="Chang S.B."/>
            <person name="Sakamoto S."/>
            <person name="Ohme-Takagi M."/>
            <person name="Yagi M."/>
            <person name="Zeng S.J."/>
            <person name="Shen C.Y."/>
            <person name="Yeh C.M."/>
            <person name="Luo Y.B."/>
            <person name="Tsai W.C."/>
            <person name="Van de Peer Y."/>
            <person name="Liu Z.J."/>
        </authorList>
    </citation>
    <scope>NUCLEOTIDE SEQUENCE [LARGE SCALE GENOMIC DNA]</scope>
    <source>
        <tissue evidence="1">The whole plant</tissue>
    </source>
</reference>
<dbReference type="Proteomes" id="UP000233837">
    <property type="component" value="Unassembled WGS sequence"/>
</dbReference>
<evidence type="ECO:0000313" key="1">
    <source>
        <dbReference type="EMBL" id="PKU83810.1"/>
    </source>
</evidence>
<keyword evidence="2" id="KW-1185">Reference proteome</keyword>
<reference evidence="1 2" key="1">
    <citation type="journal article" date="2016" name="Sci. Rep.">
        <title>The Dendrobium catenatum Lindl. genome sequence provides insights into polysaccharide synthase, floral development and adaptive evolution.</title>
        <authorList>
            <person name="Zhang G.Q."/>
            <person name="Xu Q."/>
            <person name="Bian C."/>
            <person name="Tsai W.C."/>
            <person name="Yeh C.M."/>
            <person name="Liu K.W."/>
            <person name="Yoshida K."/>
            <person name="Zhang L.S."/>
            <person name="Chang S.B."/>
            <person name="Chen F."/>
            <person name="Shi Y."/>
            <person name="Su Y.Y."/>
            <person name="Zhang Y.Q."/>
            <person name="Chen L.J."/>
            <person name="Yin Y."/>
            <person name="Lin M."/>
            <person name="Huang H."/>
            <person name="Deng H."/>
            <person name="Wang Z.W."/>
            <person name="Zhu S.L."/>
            <person name="Zhao X."/>
            <person name="Deng C."/>
            <person name="Niu S.C."/>
            <person name="Huang J."/>
            <person name="Wang M."/>
            <person name="Liu G.H."/>
            <person name="Yang H.J."/>
            <person name="Xiao X.J."/>
            <person name="Hsiao Y.Y."/>
            <person name="Wu W.L."/>
            <person name="Chen Y.Y."/>
            <person name="Mitsuda N."/>
            <person name="Ohme-Takagi M."/>
            <person name="Luo Y.B."/>
            <person name="Van de Peer Y."/>
            <person name="Liu Z.J."/>
        </authorList>
    </citation>
    <scope>NUCLEOTIDE SEQUENCE [LARGE SCALE GENOMIC DNA]</scope>
    <source>
        <tissue evidence="1">The whole plant</tissue>
    </source>
</reference>
<sequence length="72" mass="7841">MWWSGEGEGFTWWSGEGEGLRWRSGEDGASGGGSANVVWRTQAMVEEELLPSLPSLIPSSLLTSAWIPFQGK</sequence>
<protein>
    <submittedName>
        <fullName evidence="1">Uncharacterized protein</fullName>
    </submittedName>
</protein>
<dbReference type="EMBL" id="KZ502082">
    <property type="protein sequence ID" value="PKU83810.1"/>
    <property type="molecule type" value="Genomic_DNA"/>
</dbReference>
<organism evidence="1 2">
    <name type="scientific">Dendrobium catenatum</name>
    <dbReference type="NCBI Taxonomy" id="906689"/>
    <lineage>
        <taxon>Eukaryota</taxon>
        <taxon>Viridiplantae</taxon>
        <taxon>Streptophyta</taxon>
        <taxon>Embryophyta</taxon>
        <taxon>Tracheophyta</taxon>
        <taxon>Spermatophyta</taxon>
        <taxon>Magnoliopsida</taxon>
        <taxon>Liliopsida</taxon>
        <taxon>Asparagales</taxon>
        <taxon>Orchidaceae</taxon>
        <taxon>Epidendroideae</taxon>
        <taxon>Malaxideae</taxon>
        <taxon>Dendrobiinae</taxon>
        <taxon>Dendrobium</taxon>
    </lineage>
</organism>